<proteinExistence type="inferred from homology"/>
<dbReference type="AlphaFoldDB" id="A0ABD6ECU8"/>
<keyword evidence="3 11" id="KW-0444">Lipid biosynthesis</keyword>
<dbReference type="PANTHER" id="PTHR11157:SF29">
    <property type="entry name" value="ELONGATION OF LONG CHAIN FATTY ACIDS PROTEIN 5"/>
    <property type="match status" value="1"/>
</dbReference>
<keyword evidence="8 11" id="KW-0443">Lipid metabolism</keyword>
<evidence type="ECO:0000256" key="6">
    <source>
        <dbReference type="ARBA" id="ARBA00022832"/>
    </source>
</evidence>
<evidence type="ECO:0000313" key="13">
    <source>
        <dbReference type="Proteomes" id="UP001608902"/>
    </source>
</evidence>
<keyword evidence="5 11" id="KW-0812">Transmembrane</keyword>
<reference evidence="12 13" key="1">
    <citation type="submission" date="2024-08" db="EMBL/GenBank/DDBJ databases">
        <title>Gnathostoma spinigerum genome.</title>
        <authorList>
            <person name="Gonzalez-Bertolin B."/>
            <person name="Monzon S."/>
            <person name="Zaballos A."/>
            <person name="Jimenez P."/>
            <person name="Dekumyoy P."/>
            <person name="Varona S."/>
            <person name="Cuesta I."/>
            <person name="Sumanam S."/>
            <person name="Adisakwattana P."/>
            <person name="Gasser R.B."/>
            <person name="Hernandez-Gonzalez A."/>
            <person name="Young N.D."/>
            <person name="Perteguer M.J."/>
        </authorList>
    </citation>
    <scope>NUCLEOTIDE SEQUENCE [LARGE SCALE GENOMIC DNA]</scope>
    <source>
        <strain evidence="12">AL3</strain>
        <tissue evidence="12">Liver</tissue>
    </source>
</reference>
<keyword evidence="4 11" id="KW-0808">Transferase</keyword>
<dbReference type="Proteomes" id="UP001608902">
    <property type="component" value="Unassembled WGS sequence"/>
</dbReference>
<dbReference type="GO" id="GO:0009922">
    <property type="term" value="F:fatty acid elongase activity"/>
    <property type="evidence" value="ECO:0007669"/>
    <property type="project" value="UniProtKB-EC"/>
</dbReference>
<dbReference type="Pfam" id="PF01151">
    <property type="entry name" value="ELO"/>
    <property type="match status" value="1"/>
</dbReference>
<dbReference type="PANTHER" id="PTHR11157">
    <property type="entry name" value="FATTY ACID ACYL TRANSFERASE-RELATED"/>
    <property type="match status" value="1"/>
</dbReference>
<feature type="transmembrane region" description="Helical" evidence="11">
    <location>
        <begin position="227"/>
        <end position="247"/>
    </location>
</feature>
<name>A0ABD6ECU8_9BILA</name>
<evidence type="ECO:0000256" key="7">
    <source>
        <dbReference type="ARBA" id="ARBA00022989"/>
    </source>
</evidence>
<evidence type="ECO:0000256" key="5">
    <source>
        <dbReference type="ARBA" id="ARBA00022692"/>
    </source>
</evidence>
<keyword evidence="10 11" id="KW-0275">Fatty acid biosynthesis</keyword>
<dbReference type="GO" id="GO:0006633">
    <property type="term" value="P:fatty acid biosynthetic process"/>
    <property type="evidence" value="ECO:0007669"/>
    <property type="project" value="UniProtKB-KW"/>
</dbReference>
<evidence type="ECO:0000256" key="4">
    <source>
        <dbReference type="ARBA" id="ARBA00022679"/>
    </source>
</evidence>
<comment type="caution">
    <text evidence="12">The sequence shown here is derived from an EMBL/GenBank/DDBJ whole genome shotgun (WGS) entry which is preliminary data.</text>
</comment>
<feature type="transmembrane region" description="Helical" evidence="11">
    <location>
        <begin position="157"/>
        <end position="176"/>
    </location>
</feature>
<keyword evidence="6 11" id="KW-0276">Fatty acid metabolism</keyword>
<evidence type="ECO:0000256" key="11">
    <source>
        <dbReference type="RuleBase" id="RU361115"/>
    </source>
</evidence>
<dbReference type="InterPro" id="IPR002076">
    <property type="entry name" value="ELO_fam"/>
</dbReference>
<evidence type="ECO:0000256" key="10">
    <source>
        <dbReference type="ARBA" id="ARBA00023160"/>
    </source>
</evidence>
<keyword evidence="7 11" id="KW-1133">Transmembrane helix</keyword>
<keyword evidence="9 11" id="KW-0472">Membrane</keyword>
<dbReference type="EC" id="2.3.1.199" evidence="11"/>
<sequence length="271" mass="32030">MDLIFNETFNYEVAKEWSANMEWRVVQISVTYVTLIFAIKYAMRDRKPYDLQRPLNVWNAFLAVFSIIGFIQLTPVFLAEIRNKGIQATYTQIGSSFTDNVAGYWVFLWVFSKIPELIDTIFLVLRKRPLMLMHWWHHAFTGVFSFCAYGHGNAFMIWIVWLNFFIHSFMYSYYMVRSFRFRVPPQIAQIITGAQIIQFLITHVVMIHLAILCLLNPLNHYAVTSRAFIYGAFMEITYLILWIRFYYVSYIANGGKKYNQYQATAEHSKLS</sequence>
<protein>
    <recommendedName>
        <fullName evidence="11">Elongation of very long chain fatty acids protein</fullName>
        <ecNumber evidence="11">2.3.1.199</ecNumber>
    </recommendedName>
    <alternativeName>
        <fullName evidence="11">Very-long-chain 3-oxoacyl-CoA synthase</fullName>
    </alternativeName>
</protein>
<accession>A0ABD6ECU8</accession>
<gene>
    <name evidence="12" type="ORF">AB6A40_001900</name>
</gene>
<keyword evidence="13" id="KW-1185">Reference proteome</keyword>
<evidence type="ECO:0000256" key="1">
    <source>
        <dbReference type="ARBA" id="ARBA00004141"/>
    </source>
</evidence>
<comment type="catalytic activity">
    <reaction evidence="11">
        <text>a very-long-chain acyl-CoA + malonyl-CoA + H(+) = a very-long-chain 3-oxoacyl-CoA + CO2 + CoA</text>
        <dbReference type="Rhea" id="RHEA:32727"/>
        <dbReference type="ChEBI" id="CHEBI:15378"/>
        <dbReference type="ChEBI" id="CHEBI:16526"/>
        <dbReference type="ChEBI" id="CHEBI:57287"/>
        <dbReference type="ChEBI" id="CHEBI:57384"/>
        <dbReference type="ChEBI" id="CHEBI:90725"/>
        <dbReference type="ChEBI" id="CHEBI:90736"/>
        <dbReference type="EC" id="2.3.1.199"/>
    </reaction>
</comment>
<evidence type="ECO:0000256" key="8">
    <source>
        <dbReference type="ARBA" id="ARBA00023098"/>
    </source>
</evidence>
<evidence type="ECO:0000256" key="9">
    <source>
        <dbReference type="ARBA" id="ARBA00023136"/>
    </source>
</evidence>
<dbReference type="EMBL" id="JBGFUD010000763">
    <property type="protein sequence ID" value="MFH4975191.1"/>
    <property type="molecule type" value="Genomic_DNA"/>
</dbReference>
<feature type="transmembrane region" description="Helical" evidence="11">
    <location>
        <begin position="55"/>
        <end position="73"/>
    </location>
</feature>
<evidence type="ECO:0000256" key="2">
    <source>
        <dbReference type="ARBA" id="ARBA00005194"/>
    </source>
</evidence>
<feature type="transmembrane region" description="Helical" evidence="11">
    <location>
        <begin position="25"/>
        <end position="43"/>
    </location>
</feature>
<organism evidence="12 13">
    <name type="scientific">Gnathostoma spinigerum</name>
    <dbReference type="NCBI Taxonomy" id="75299"/>
    <lineage>
        <taxon>Eukaryota</taxon>
        <taxon>Metazoa</taxon>
        <taxon>Ecdysozoa</taxon>
        <taxon>Nematoda</taxon>
        <taxon>Chromadorea</taxon>
        <taxon>Rhabditida</taxon>
        <taxon>Spirurina</taxon>
        <taxon>Gnathostomatomorpha</taxon>
        <taxon>Gnathostomatoidea</taxon>
        <taxon>Gnathostomatidae</taxon>
        <taxon>Gnathostoma</taxon>
    </lineage>
</organism>
<comment type="similarity">
    <text evidence="11">Belongs to the ELO family.</text>
</comment>
<comment type="pathway">
    <text evidence="2">Lipid metabolism; fatty acid biosynthesis.</text>
</comment>
<evidence type="ECO:0000256" key="3">
    <source>
        <dbReference type="ARBA" id="ARBA00022516"/>
    </source>
</evidence>
<dbReference type="GO" id="GO:0016020">
    <property type="term" value="C:membrane"/>
    <property type="evidence" value="ECO:0007669"/>
    <property type="project" value="UniProtKB-SubCell"/>
</dbReference>
<feature type="transmembrane region" description="Helical" evidence="11">
    <location>
        <begin position="196"/>
        <end position="215"/>
    </location>
</feature>
<comment type="subcellular location">
    <subcellularLocation>
        <location evidence="1">Membrane</location>
        <topology evidence="1">Multi-pass membrane protein</topology>
    </subcellularLocation>
</comment>
<evidence type="ECO:0000313" key="12">
    <source>
        <dbReference type="EMBL" id="MFH4975191.1"/>
    </source>
</evidence>
<feature type="transmembrane region" description="Helical" evidence="11">
    <location>
        <begin position="104"/>
        <end position="125"/>
    </location>
</feature>